<protein>
    <submittedName>
        <fullName evidence="1">5-carboxymethyl-2-hydroxymuconate Delta-isomerase</fullName>
    </submittedName>
</protein>
<dbReference type="Gene3D" id="3.30.429.10">
    <property type="entry name" value="Macrophage Migration Inhibitory Factor"/>
    <property type="match status" value="1"/>
</dbReference>
<name>A0ABV9K2Q7_9BACI</name>
<comment type="caution">
    <text evidence="1">The sequence shown here is derived from an EMBL/GenBank/DDBJ whole genome shotgun (WGS) entry which is preliminary data.</text>
</comment>
<evidence type="ECO:0000313" key="2">
    <source>
        <dbReference type="Proteomes" id="UP001595988"/>
    </source>
</evidence>
<dbReference type="InterPro" id="IPR004220">
    <property type="entry name" value="5-COMe_2-OHmuconate_Isoase"/>
</dbReference>
<keyword evidence="2" id="KW-1185">Reference proteome</keyword>
<proteinExistence type="predicted"/>
<gene>
    <name evidence="1" type="ORF">ACFO3P_19610</name>
</gene>
<dbReference type="PANTHER" id="PTHR37950:SF1">
    <property type="entry name" value="4-HYDROXYPHENYLACETATE CATABOLISM PROTEIN"/>
    <property type="match status" value="1"/>
</dbReference>
<dbReference type="EMBL" id="JBHSFT010000049">
    <property type="protein sequence ID" value="MFC4664389.1"/>
    <property type="molecule type" value="Genomic_DNA"/>
</dbReference>
<dbReference type="CDD" id="cd00580">
    <property type="entry name" value="CHMI"/>
    <property type="match status" value="1"/>
</dbReference>
<organism evidence="1 2">
    <name type="scientific">Oceanobacillus aidingensis</name>
    <dbReference type="NCBI Taxonomy" id="645964"/>
    <lineage>
        <taxon>Bacteria</taxon>
        <taxon>Bacillati</taxon>
        <taxon>Bacillota</taxon>
        <taxon>Bacilli</taxon>
        <taxon>Bacillales</taxon>
        <taxon>Bacillaceae</taxon>
        <taxon>Oceanobacillus</taxon>
    </lineage>
</organism>
<dbReference type="InterPro" id="IPR014347">
    <property type="entry name" value="Tautomerase/MIF_sf"/>
</dbReference>
<dbReference type="RefSeq" id="WP_193064129.1">
    <property type="nucleotide sequence ID" value="NZ_JBHSFT010000049.1"/>
</dbReference>
<accession>A0ABV9K2Q7</accession>
<dbReference type="Pfam" id="PF02962">
    <property type="entry name" value="CHMI"/>
    <property type="match status" value="1"/>
</dbReference>
<dbReference type="Proteomes" id="UP001595988">
    <property type="component" value="Unassembled WGS sequence"/>
</dbReference>
<reference evidence="2" key="1">
    <citation type="journal article" date="2019" name="Int. J. Syst. Evol. Microbiol.">
        <title>The Global Catalogue of Microorganisms (GCM) 10K type strain sequencing project: providing services to taxonomists for standard genome sequencing and annotation.</title>
        <authorList>
            <consortium name="The Broad Institute Genomics Platform"/>
            <consortium name="The Broad Institute Genome Sequencing Center for Infectious Disease"/>
            <person name="Wu L."/>
            <person name="Ma J."/>
        </authorList>
    </citation>
    <scope>NUCLEOTIDE SEQUENCE [LARGE SCALE GENOMIC DNA]</scope>
    <source>
        <strain evidence="2">CCUG 37257</strain>
    </source>
</reference>
<sequence length="127" mass="14509">MPHLIIEYTTNLKKETDIPALLKKVNDSLLSHSDIIPIGGLRTRAIELVDYCVADGTEDDAFVHATLKLGSGRTEEDKKALCDDLFLTIKDHFADIYKKRYLALSLELHELTNPTYKHNNIHSRYKK</sequence>
<dbReference type="SUPFAM" id="SSF55331">
    <property type="entry name" value="Tautomerase/MIF"/>
    <property type="match status" value="1"/>
</dbReference>
<dbReference type="PANTHER" id="PTHR37950">
    <property type="entry name" value="4-HYDROXYPHENYLACETATE CATABOLISM PROTEIN"/>
    <property type="match status" value="1"/>
</dbReference>
<evidence type="ECO:0000313" key="1">
    <source>
        <dbReference type="EMBL" id="MFC4664389.1"/>
    </source>
</evidence>